<evidence type="ECO:0000313" key="4">
    <source>
        <dbReference type="EMBL" id="QDH90666.1"/>
    </source>
</evidence>
<accession>A0A514DAN7</accession>
<keyword evidence="3" id="KW-0946">Virion</keyword>
<gene>
    <name evidence="4" type="ORF">H4Bulk46484e3101_000003</name>
</gene>
<sequence length="134" mass="14279">MAAIAPLVLADGQASPANKTFTPMDCTSQLATWTDRSSGIALGMPSVTLSVVSKSGQPSKITGKVSLPVMEVISGADGGYTPSPKVAYTCIGKVELTFPDRSTLQNRKDTRAFVKNLLLDTVIQKAVEEFERPY</sequence>
<dbReference type="InterPro" id="IPR015954">
    <property type="entry name" value="Phage_RNA-type_capsid"/>
</dbReference>
<dbReference type="GO" id="GO:0019028">
    <property type="term" value="C:viral capsid"/>
    <property type="evidence" value="ECO:0007669"/>
    <property type="project" value="UniProtKB-KW"/>
</dbReference>
<evidence type="ECO:0000256" key="2">
    <source>
        <dbReference type="ARBA" id="ARBA00022561"/>
    </source>
</evidence>
<reference evidence="4" key="1">
    <citation type="submission" date="2019-05" db="EMBL/GenBank/DDBJ databases">
        <title>Metatranscriptomic reconstruction reveals RNA viruses with the potential to shape carbon cycling in soil.</title>
        <authorList>
            <person name="Starr E.P."/>
            <person name="Nuccio E."/>
            <person name="Pett-Ridge J."/>
            <person name="Banfield J.F."/>
            <person name="Firestone M.K."/>
        </authorList>
    </citation>
    <scope>NUCLEOTIDE SEQUENCE</scope>
    <source>
        <strain evidence="4">H4_Bulk_46_scaffold_484_e_310_1</strain>
    </source>
</reference>
<name>A0A514DAN7_9VIRU</name>
<dbReference type="Gene3D" id="3.30.380.10">
    <property type="entry name" value="MS2 Viral Coat Protein"/>
    <property type="match status" value="1"/>
</dbReference>
<dbReference type="SUPFAM" id="SSF55405">
    <property type="entry name" value="RNA bacteriophage capsid protein"/>
    <property type="match status" value="1"/>
</dbReference>
<organism evidence="4">
    <name type="scientific">Leviviridae sp</name>
    <dbReference type="NCBI Taxonomy" id="2027243"/>
    <lineage>
        <taxon>Viruses</taxon>
        <taxon>Riboviria</taxon>
        <taxon>Orthornavirae</taxon>
        <taxon>Lenarviricota</taxon>
        <taxon>Leviviricetes</taxon>
        <taxon>Norzivirales</taxon>
        <taxon>Fiersviridae</taxon>
    </lineage>
</organism>
<evidence type="ECO:0000256" key="1">
    <source>
        <dbReference type="ARBA" id="ARBA00004328"/>
    </source>
</evidence>
<comment type="subcellular location">
    <subcellularLocation>
        <location evidence="1">Virion</location>
    </subcellularLocation>
</comment>
<evidence type="ECO:0000256" key="3">
    <source>
        <dbReference type="ARBA" id="ARBA00022844"/>
    </source>
</evidence>
<protein>
    <submittedName>
        <fullName evidence="4">Uncharacterized protein</fullName>
    </submittedName>
</protein>
<proteinExistence type="predicted"/>
<dbReference type="EMBL" id="MN035695">
    <property type="protein sequence ID" value="QDH90666.1"/>
    <property type="molecule type" value="Genomic_RNA"/>
</dbReference>
<keyword evidence="2" id="KW-0167">Capsid protein</keyword>